<keyword evidence="1" id="KW-1133">Transmembrane helix</keyword>
<dbReference type="EMBL" id="CAJNAQ010000002">
    <property type="protein sequence ID" value="CAE6486240.1"/>
    <property type="molecule type" value="Genomic_DNA"/>
</dbReference>
<feature type="transmembrane region" description="Helical" evidence="1">
    <location>
        <begin position="9"/>
        <end position="26"/>
    </location>
</feature>
<keyword evidence="1" id="KW-0472">Membrane</keyword>
<comment type="caution">
    <text evidence="2">The sequence shown here is derived from an EMBL/GenBank/DDBJ whole genome shotgun (WGS) entry which is preliminary data.</text>
</comment>
<dbReference type="AlphaFoldDB" id="A0A812EW76"/>
<evidence type="ECO:0000313" key="3">
    <source>
        <dbReference type="Proteomes" id="UP000655759"/>
    </source>
</evidence>
<feature type="transmembrane region" description="Helical" evidence="1">
    <location>
        <begin position="70"/>
        <end position="95"/>
    </location>
</feature>
<organism evidence="2 3">
    <name type="scientific">Candidatus Nitrosotenuis uzonensis</name>
    <dbReference type="NCBI Taxonomy" id="1407055"/>
    <lineage>
        <taxon>Archaea</taxon>
        <taxon>Nitrososphaerota</taxon>
        <taxon>Candidatus Nitrosotenuis</taxon>
    </lineage>
</organism>
<sequence length="186" mass="20389">MLAHMQKRILFFLIFMGVSAVSFLIGSEIRPDAKDAADYVEKFNKLVDGLKDGNFALGIFFHNVKIALPMFLPGLGVGWGIFAAFSTGLAIAAFFVNEPTLAQIPPFTVLITPFGAMEIVAYSIGMSRSFLLIIKIMKKTLTKQDVKFTIIEIGMAAGLLLAAAFVEAFMIESAGMQPKIKFERIQ</sequence>
<accession>A0A812EW76</accession>
<dbReference type="Proteomes" id="UP000655759">
    <property type="component" value="Unassembled WGS sequence"/>
</dbReference>
<name>A0A812EW76_9ARCH</name>
<feature type="transmembrane region" description="Helical" evidence="1">
    <location>
        <begin position="107"/>
        <end position="126"/>
    </location>
</feature>
<protein>
    <recommendedName>
        <fullName evidence="4">Stage II sporulation protein M</fullName>
    </recommendedName>
</protein>
<reference evidence="2" key="1">
    <citation type="submission" date="2021-02" db="EMBL/GenBank/DDBJ databases">
        <authorList>
            <person name="Han P."/>
        </authorList>
    </citation>
    <scope>NUCLEOTIDE SEQUENCE</scope>
    <source>
        <strain evidence="2">Candidatus Nitrosotenuis uzonensis 5A</strain>
    </source>
</reference>
<dbReference type="Pfam" id="PF01944">
    <property type="entry name" value="SpoIIM"/>
    <property type="match status" value="1"/>
</dbReference>
<evidence type="ECO:0000313" key="2">
    <source>
        <dbReference type="EMBL" id="CAE6486240.1"/>
    </source>
</evidence>
<keyword evidence="1" id="KW-0812">Transmembrane</keyword>
<feature type="transmembrane region" description="Helical" evidence="1">
    <location>
        <begin position="146"/>
        <end position="171"/>
    </location>
</feature>
<evidence type="ECO:0000256" key="1">
    <source>
        <dbReference type="SAM" id="Phobius"/>
    </source>
</evidence>
<gene>
    <name evidence="2" type="ORF">NUZ5A_20109</name>
</gene>
<evidence type="ECO:0008006" key="4">
    <source>
        <dbReference type="Google" id="ProtNLM"/>
    </source>
</evidence>
<dbReference type="InterPro" id="IPR002798">
    <property type="entry name" value="SpoIIM-like"/>
</dbReference>
<proteinExistence type="predicted"/>